<dbReference type="PANTHER" id="PTHR10024">
    <property type="entry name" value="SYNAPTOTAGMIN"/>
    <property type="match status" value="1"/>
</dbReference>
<evidence type="ECO:0000256" key="1">
    <source>
        <dbReference type="SAM" id="MobiDB-lite"/>
    </source>
</evidence>
<gene>
    <name evidence="4" type="ORF">PEVE_00003362</name>
</gene>
<dbReference type="PANTHER" id="PTHR10024:SF374">
    <property type="entry name" value="C2 DOMAIN-CONTAINING PROTEIN"/>
    <property type="match status" value="1"/>
</dbReference>
<accession>A0ABN8LGT4</accession>
<dbReference type="InterPro" id="IPR000008">
    <property type="entry name" value="C2_dom"/>
</dbReference>
<dbReference type="CDD" id="cd00276">
    <property type="entry name" value="C2B_Synaptotagmin"/>
    <property type="match status" value="1"/>
</dbReference>
<dbReference type="InterPro" id="IPR035892">
    <property type="entry name" value="C2_domain_sf"/>
</dbReference>
<feature type="domain" description="C2" evidence="3">
    <location>
        <begin position="167"/>
        <end position="284"/>
    </location>
</feature>
<organism evidence="4 5">
    <name type="scientific">Porites evermanni</name>
    <dbReference type="NCBI Taxonomy" id="104178"/>
    <lineage>
        <taxon>Eukaryota</taxon>
        <taxon>Metazoa</taxon>
        <taxon>Cnidaria</taxon>
        <taxon>Anthozoa</taxon>
        <taxon>Hexacorallia</taxon>
        <taxon>Scleractinia</taxon>
        <taxon>Fungiina</taxon>
        <taxon>Poritidae</taxon>
        <taxon>Porites</taxon>
    </lineage>
</organism>
<comment type="caution">
    <text evidence="4">The sequence shown here is derived from an EMBL/GenBank/DDBJ whole genome shotgun (WGS) entry which is preliminary data.</text>
</comment>
<dbReference type="SMART" id="SM00239">
    <property type="entry name" value="C2"/>
    <property type="match status" value="2"/>
</dbReference>
<feature type="region of interest" description="Disordered" evidence="1">
    <location>
        <begin position="61"/>
        <end position="92"/>
    </location>
</feature>
<reference evidence="4 5" key="1">
    <citation type="submission" date="2022-05" db="EMBL/GenBank/DDBJ databases">
        <authorList>
            <consortium name="Genoscope - CEA"/>
            <person name="William W."/>
        </authorList>
    </citation>
    <scope>NUCLEOTIDE SEQUENCE [LARGE SCALE GENOMIC DNA]</scope>
</reference>
<evidence type="ECO:0000313" key="4">
    <source>
        <dbReference type="EMBL" id="CAH3014679.1"/>
    </source>
</evidence>
<evidence type="ECO:0000313" key="5">
    <source>
        <dbReference type="Proteomes" id="UP001159427"/>
    </source>
</evidence>
<evidence type="ECO:0000256" key="2">
    <source>
        <dbReference type="SAM" id="Phobius"/>
    </source>
</evidence>
<feature type="compositionally biased region" description="Low complexity" evidence="1">
    <location>
        <begin position="66"/>
        <end position="80"/>
    </location>
</feature>
<proteinExistence type="predicted"/>
<dbReference type="Proteomes" id="UP001159427">
    <property type="component" value="Unassembled WGS sequence"/>
</dbReference>
<keyword evidence="2" id="KW-1133">Transmembrane helix</keyword>
<feature type="transmembrane region" description="Helical" evidence="2">
    <location>
        <begin position="6"/>
        <end position="29"/>
    </location>
</feature>
<evidence type="ECO:0000259" key="3">
    <source>
        <dbReference type="PROSITE" id="PS50004"/>
    </source>
</evidence>
<dbReference type="Pfam" id="PF00168">
    <property type="entry name" value="C2"/>
    <property type="match status" value="2"/>
</dbReference>
<sequence>MKSLPFAASVGLGILTFLLLLAIMGIVFLRRYLKTLNGPKIERQFGAYITTKEPPEFTIPPYKLISEGTGSEGTTTPCSEVGEIENDEPTGKVSPLAVRRSLSMPIPSTPPGQRHGFVIARNKESVEPGTVEEGIATKEYRPQFRRAVSQYVMLPKREPLKRASVAPYGKLEVSIQFMTEKNLLFVQVNGAFDLPHVRLSGVSTPYVRVHLLPGDRNKEPRSSFLNLSTNRICMFDQLTLEEARNCTLKFVVLDYDKFSRSEFVAEVTLSLLEIDLVEGAKLSRHLNSKTIDDSENRGSLMVSLCQQPSTGHLHVIILKATGLPPLKAEAPGGLDTFVRVLYYVQRKVVERKKTKVVKKSTSPVFNEAFVFDMKDEELKHSSIMCEVYRGDTVKKTNRIGYITLGLESFGSELRHWNDMIMTPLKRATETHLLHA</sequence>
<dbReference type="EMBL" id="CALNXI010000012">
    <property type="protein sequence ID" value="CAH3014679.1"/>
    <property type="molecule type" value="Genomic_DNA"/>
</dbReference>
<keyword evidence="5" id="KW-1185">Reference proteome</keyword>
<name>A0ABN8LGT4_9CNID</name>
<dbReference type="SUPFAM" id="SSF49562">
    <property type="entry name" value="C2 domain (Calcium/lipid-binding domain, CaLB)"/>
    <property type="match status" value="2"/>
</dbReference>
<keyword evidence="2" id="KW-0472">Membrane</keyword>
<dbReference type="Gene3D" id="2.60.40.150">
    <property type="entry name" value="C2 domain"/>
    <property type="match status" value="2"/>
</dbReference>
<protein>
    <recommendedName>
        <fullName evidence="3">C2 domain-containing protein</fullName>
    </recommendedName>
</protein>
<keyword evidence="2" id="KW-0812">Transmembrane</keyword>
<feature type="domain" description="C2" evidence="3">
    <location>
        <begin position="296"/>
        <end position="420"/>
    </location>
</feature>
<dbReference type="PROSITE" id="PS50004">
    <property type="entry name" value="C2"/>
    <property type="match status" value="2"/>
</dbReference>